<dbReference type="EMBL" id="CP083239">
    <property type="protein sequence ID" value="UOK70338.1"/>
    <property type="molecule type" value="Genomic_DNA"/>
</dbReference>
<dbReference type="KEGG" id="apol:K9D25_16635"/>
<organism evidence="2 3">
    <name type="scientific">Ancylobacter polymorphus</name>
    <dbReference type="NCBI Taxonomy" id="223390"/>
    <lineage>
        <taxon>Bacteria</taxon>
        <taxon>Pseudomonadati</taxon>
        <taxon>Pseudomonadota</taxon>
        <taxon>Alphaproteobacteria</taxon>
        <taxon>Hyphomicrobiales</taxon>
        <taxon>Xanthobacteraceae</taxon>
        <taxon>Ancylobacter</taxon>
    </lineage>
</organism>
<accession>A0A9E7A667</accession>
<evidence type="ECO:0000313" key="3">
    <source>
        <dbReference type="Proteomes" id="UP000831684"/>
    </source>
</evidence>
<dbReference type="AlphaFoldDB" id="A0A9E7A667"/>
<reference evidence="2" key="1">
    <citation type="submission" date="2021-09" db="EMBL/GenBank/DDBJ databases">
        <title>Network and meta-omics reveal the key degrader and cooperation patterns in an efficient 1,4-dioxane-degrading microbial community.</title>
        <authorList>
            <person name="Dai C."/>
        </authorList>
    </citation>
    <scope>NUCLEOTIDE SEQUENCE</scope>
    <source>
        <strain evidence="2">ZM13</strain>
    </source>
</reference>
<feature type="compositionally biased region" description="Basic and acidic residues" evidence="1">
    <location>
        <begin position="65"/>
        <end position="77"/>
    </location>
</feature>
<feature type="region of interest" description="Disordered" evidence="1">
    <location>
        <begin position="1"/>
        <end position="23"/>
    </location>
</feature>
<protein>
    <submittedName>
        <fullName evidence="2">Uncharacterized protein</fullName>
    </submittedName>
</protein>
<sequence length="77" mass="8282">MRSARPERNASTSRWMSSSGPYARGHGLLTDDLAVIDPRSGMVAPGAPAVRLWSASTRMSGDATPDERRVKAAREQA</sequence>
<name>A0A9E7A667_9HYPH</name>
<evidence type="ECO:0000313" key="2">
    <source>
        <dbReference type="EMBL" id="UOK70338.1"/>
    </source>
</evidence>
<feature type="region of interest" description="Disordered" evidence="1">
    <location>
        <begin position="57"/>
        <end position="77"/>
    </location>
</feature>
<gene>
    <name evidence="2" type="ORF">K9D25_16635</name>
</gene>
<dbReference type="Proteomes" id="UP000831684">
    <property type="component" value="Chromosome"/>
</dbReference>
<dbReference type="RefSeq" id="WP_244376742.1">
    <property type="nucleotide sequence ID" value="NZ_CP083239.1"/>
</dbReference>
<evidence type="ECO:0000256" key="1">
    <source>
        <dbReference type="SAM" id="MobiDB-lite"/>
    </source>
</evidence>
<feature type="compositionally biased region" description="Polar residues" evidence="1">
    <location>
        <begin position="9"/>
        <end position="20"/>
    </location>
</feature>
<proteinExistence type="predicted"/>